<organism evidence="7 8">
    <name type="scientific">Sutterella wadsworthensis HGA0223</name>
    <dbReference type="NCBI Taxonomy" id="1203554"/>
    <lineage>
        <taxon>Bacteria</taxon>
        <taxon>Pseudomonadati</taxon>
        <taxon>Pseudomonadota</taxon>
        <taxon>Betaproteobacteria</taxon>
        <taxon>Burkholderiales</taxon>
        <taxon>Sutterellaceae</taxon>
        <taxon>Sutterella</taxon>
    </lineage>
</organism>
<evidence type="ECO:0000256" key="4">
    <source>
        <dbReference type="ARBA" id="ARBA00035244"/>
    </source>
</evidence>
<gene>
    <name evidence="5" type="primary">rplD</name>
    <name evidence="7" type="ORF">HMPREF1476_02424</name>
</gene>
<dbReference type="EMBL" id="ATCF01000039">
    <property type="protein sequence ID" value="EPD97372.1"/>
    <property type="molecule type" value="Genomic_DNA"/>
</dbReference>
<keyword evidence="5" id="KW-0694">RNA-binding</keyword>
<evidence type="ECO:0000256" key="6">
    <source>
        <dbReference type="SAM" id="MobiDB-lite"/>
    </source>
</evidence>
<keyword evidence="8" id="KW-1185">Reference proteome</keyword>
<dbReference type="HAMAP" id="MF_01328_B">
    <property type="entry name" value="Ribosomal_uL4_B"/>
    <property type="match status" value="1"/>
</dbReference>
<evidence type="ECO:0000256" key="2">
    <source>
        <dbReference type="ARBA" id="ARBA00022980"/>
    </source>
</evidence>
<dbReference type="GO" id="GO:0003735">
    <property type="term" value="F:structural constituent of ribosome"/>
    <property type="evidence" value="ECO:0007669"/>
    <property type="project" value="InterPro"/>
</dbReference>
<comment type="function">
    <text evidence="5">Forms part of the polypeptide exit tunnel.</text>
</comment>
<dbReference type="GO" id="GO:0006412">
    <property type="term" value="P:translation"/>
    <property type="evidence" value="ECO:0007669"/>
    <property type="project" value="UniProtKB-UniRule"/>
</dbReference>
<evidence type="ECO:0000256" key="3">
    <source>
        <dbReference type="ARBA" id="ARBA00023274"/>
    </source>
</evidence>
<dbReference type="eggNOG" id="COG0088">
    <property type="taxonomic scope" value="Bacteria"/>
</dbReference>
<evidence type="ECO:0000256" key="5">
    <source>
        <dbReference type="HAMAP-Rule" id="MF_01328"/>
    </source>
</evidence>
<dbReference type="AlphaFoldDB" id="S3BT76"/>
<keyword evidence="3 5" id="KW-0687">Ribonucleoprotein</keyword>
<dbReference type="GO" id="GO:0019843">
    <property type="term" value="F:rRNA binding"/>
    <property type="evidence" value="ECO:0007669"/>
    <property type="project" value="UniProtKB-UniRule"/>
</dbReference>
<proteinExistence type="inferred from homology"/>
<dbReference type="Gene3D" id="3.40.1370.10">
    <property type="match status" value="1"/>
</dbReference>
<dbReference type="PANTHER" id="PTHR10746:SF6">
    <property type="entry name" value="LARGE RIBOSOMAL SUBUNIT PROTEIN UL4M"/>
    <property type="match status" value="1"/>
</dbReference>
<dbReference type="SUPFAM" id="SSF52166">
    <property type="entry name" value="Ribosomal protein L4"/>
    <property type="match status" value="1"/>
</dbReference>
<evidence type="ECO:0000313" key="7">
    <source>
        <dbReference type="EMBL" id="EPD97372.1"/>
    </source>
</evidence>
<comment type="caution">
    <text evidence="7">The sequence shown here is derived from an EMBL/GenBank/DDBJ whole genome shotgun (WGS) entry which is preliminary data.</text>
</comment>
<feature type="region of interest" description="Disordered" evidence="6">
    <location>
        <begin position="51"/>
        <end position="91"/>
    </location>
</feature>
<dbReference type="InterPro" id="IPR013005">
    <property type="entry name" value="Ribosomal_uL4-like"/>
</dbReference>
<comment type="subunit">
    <text evidence="5">Part of the 50S ribosomal subunit.</text>
</comment>
<evidence type="ECO:0000313" key="8">
    <source>
        <dbReference type="Proteomes" id="UP000014400"/>
    </source>
</evidence>
<accession>S3BT76</accession>
<dbReference type="Pfam" id="PF00573">
    <property type="entry name" value="Ribosomal_L4"/>
    <property type="match status" value="1"/>
</dbReference>
<dbReference type="InterPro" id="IPR002136">
    <property type="entry name" value="Ribosomal_uL4"/>
</dbReference>
<keyword evidence="5" id="KW-0699">rRNA-binding</keyword>
<dbReference type="GeneID" id="64062204"/>
<evidence type="ECO:0000256" key="1">
    <source>
        <dbReference type="ARBA" id="ARBA00010528"/>
    </source>
</evidence>
<dbReference type="RefSeq" id="WP_005431605.1">
    <property type="nucleotide sequence ID" value="NZ_KE150482.1"/>
</dbReference>
<feature type="compositionally biased region" description="Basic residues" evidence="6">
    <location>
        <begin position="56"/>
        <end position="67"/>
    </location>
</feature>
<dbReference type="NCBIfam" id="TIGR03953">
    <property type="entry name" value="rplD_bact"/>
    <property type="match status" value="1"/>
</dbReference>
<dbReference type="STRING" id="1203554.HMPREF1476_02424"/>
<dbReference type="GO" id="GO:1990904">
    <property type="term" value="C:ribonucleoprotein complex"/>
    <property type="evidence" value="ECO:0007669"/>
    <property type="project" value="UniProtKB-KW"/>
</dbReference>
<protein>
    <recommendedName>
        <fullName evidence="4 5">Large ribosomal subunit protein uL4</fullName>
    </recommendedName>
</protein>
<dbReference type="InterPro" id="IPR023574">
    <property type="entry name" value="Ribosomal_uL4_dom_sf"/>
</dbReference>
<sequence length="206" mass="22857">MELNVLNEQGKTVEAADAVFGREYNEALVHQIVVAFQANARLGTRAQLNRRDVHHSTKKPWRQKGTGRARSGMTSSPLWRSGGRAFPNTPDENFSQKLNKKMFRAGMASIYSKLVADARFVVVETIKADLPKTKAFASQLKTLGLTARTLIIVDESELDDNLILASRNLKDVLVVTPRFADPLCLIYFDKVVATKAAVAQIQEMLA</sequence>
<dbReference type="Proteomes" id="UP000014400">
    <property type="component" value="Unassembled WGS sequence"/>
</dbReference>
<comment type="function">
    <text evidence="5">One of the primary rRNA binding proteins, this protein initially binds near the 5'-end of the 23S rRNA. It is important during the early stages of 50S assembly. It makes multiple contacts with different domains of the 23S rRNA in the assembled 50S subunit and ribosome.</text>
</comment>
<keyword evidence="2 5" id="KW-0689">Ribosomal protein</keyword>
<dbReference type="GO" id="GO:0005840">
    <property type="term" value="C:ribosome"/>
    <property type="evidence" value="ECO:0007669"/>
    <property type="project" value="UniProtKB-KW"/>
</dbReference>
<dbReference type="HOGENOM" id="CLU_041575_5_2_4"/>
<dbReference type="PANTHER" id="PTHR10746">
    <property type="entry name" value="50S RIBOSOMAL PROTEIN L4"/>
    <property type="match status" value="1"/>
</dbReference>
<name>S3BT76_9BURK</name>
<dbReference type="PATRIC" id="fig|1203554.3.peg.2500"/>
<comment type="similarity">
    <text evidence="1 5">Belongs to the universal ribosomal protein uL4 family.</text>
</comment>
<reference evidence="7 8" key="1">
    <citation type="submission" date="2013-04" db="EMBL/GenBank/DDBJ databases">
        <title>The Genome Sequence of Sutterella wadsworthensis HGA0223.</title>
        <authorList>
            <consortium name="The Broad Institute Genomics Platform"/>
            <person name="Earl A."/>
            <person name="Ward D."/>
            <person name="Feldgarden M."/>
            <person name="Gevers D."/>
            <person name="Schmidt T.M."/>
            <person name="Dover J."/>
            <person name="Dai D."/>
            <person name="Walker B."/>
            <person name="Young S."/>
            <person name="Zeng Q."/>
            <person name="Gargeya S."/>
            <person name="Fitzgerald M."/>
            <person name="Haas B."/>
            <person name="Abouelleil A."/>
            <person name="Allen A.W."/>
            <person name="Alvarado L."/>
            <person name="Arachchi H.M."/>
            <person name="Berlin A.M."/>
            <person name="Chapman S.B."/>
            <person name="Gainer-Dewar J."/>
            <person name="Goldberg J."/>
            <person name="Griggs A."/>
            <person name="Gujja S."/>
            <person name="Hansen M."/>
            <person name="Howarth C."/>
            <person name="Imamovic A."/>
            <person name="Ireland A."/>
            <person name="Larimer J."/>
            <person name="McCowan C."/>
            <person name="Murphy C."/>
            <person name="Pearson M."/>
            <person name="Poon T.W."/>
            <person name="Priest M."/>
            <person name="Roberts A."/>
            <person name="Saif S."/>
            <person name="Shea T."/>
            <person name="Sisk P."/>
            <person name="Sykes S."/>
            <person name="Wortman J."/>
            <person name="Nusbaum C."/>
            <person name="Birren B."/>
        </authorList>
    </citation>
    <scope>NUCLEOTIDE SEQUENCE [LARGE SCALE GENOMIC DNA]</scope>
    <source>
        <strain evidence="7 8">HGA0223</strain>
    </source>
</reference>